<dbReference type="STRING" id="797114.C475_22024"/>
<evidence type="ECO:0000313" key="1">
    <source>
        <dbReference type="EMBL" id="ELZ19668.1"/>
    </source>
</evidence>
<dbReference type="InterPro" id="IPR014729">
    <property type="entry name" value="Rossmann-like_a/b/a_fold"/>
</dbReference>
<evidence type="ECO:0008006" key="3">
    <source>
        <dbReference type="Google" id="ProtNLM"/>
    </source>
</evidence>
<evidence type="ECO:0000313" key="2">
    <source>
        <dbReference type="Proteomes" id="UP000011626"/>
    </source>
</evidence>
<dbReference type="eggNOG" id="arCOG06441">
    <property type="taxonomic scope" value="Archaea"/>
</dbReference>
<dbReference type="Gene3D" id="3.40.50.620">
    <property type="entry name" value="HUPs"/>
    <property type="match status" value="1"/>
</dbReference>
<protein>
    <recommendedName>
        <fullName evidence="3">UspA domain-containing protein</fullName>
    </recommendedName>
</protein>
<gene>
    <name evidence="1" type="ORF">C475_22024</name>
</gene>
<name>M0CAM8_9EURY</name>
<dbReference type="AlphaFoldDB" id="M0CAM8"/>
<dbReference type="EMBL" id="AOIU01000049">
    <property type="protein sequence ID" value="ELZ19668.1"/>
    <property type="molecule type" value="Genomic_DNA"/>
</dbReference>
<sequence>MNVFVPVQYPLTETNKQAIQRGIDLVEDDDVSELLIFHMNEVQTDRRINRQSLRDAVETSFDGLTASYVVRDGFVAEEALIEAAIQFDMDYIVLSKYRRDRWKRLLEEVLNLDQDPQQLLHERTGITVEVITEDEHESSNA</sequence>
<accession>M0CAM8</accession>
<dbReference type="RefSeq" id="WP_006886069.1">
    <property type="nucleotide sequence ID" value="NZ_AOIU01000049.1"/>
</dbReference>
<proteinExistence type="predicted"/>
<dbReference type="OrthoDB" id="336129at2157"/>
<reference evidence="1 2" key="1">
    <citation type="journal article" date="2014" name="PLoS Genet.">
        <title>Phylogenetically driven sequencing of extremely halophilic archaea reveals strategies for static and dynamic osmo-response.</title>
        <authorList>
            <person name="Becker E.A."/>
            <person name="Seitzer P.M."/>
            <person name="Tritt A."/>
            <person name="Larsen D."/>
            <person name="Krusor M."/>
            <person name="Yao A.I."/>
            <person name="Wu D."/>
            <person name="Madern D."/>
            <person name="Eisen J.A."/>
            <person name="Darling A.E."/>
            <person name="Facciotti M.T."/>
        </authorList>
    </citation>
    <scope>NUCLEOTIDE SEQUENCE [LARGE SCALE GENOMIC DNA]</scope>
    <source>
        <strain evidence="1 2">2-9-1</strain>
    </source>
</reference>
<organism evidence="1 2">
    <name type="scientific">Halosimplex carlsbadense 2-9-1</name>
    <dbReference type="NCBI Taxonomy" id="797114"/>
    <lineage>
        <taxon>Archaea</taxon>
        <taxon>Methanobacteriati</taxon>
        <taxon>Methanobacteriota</taxon>
        <taxon>Stenosarchaea group</taxon>
        <taxon>Halobacteria</taxon>
        <taxon>Halobacteriales</taxon>
        <taxon>Haloarculaceae</taxon>
        <taxon>Halosimplex</taxon>
    </lineage>
</organism>
<dbReference type="SUPFAM" id="SSF52402">
    <property type="entry name" value="Adenine nucleotide alpha hydrolases-like"/>
    <property type="match status" value="1"/>
</dbReference>
<dbReference type="Proteomes" id="UP000011626">
    <property type="component" value="Unassembled WGS sequence"/>
</dbReference>
<comment type="caution">
    <text evidence="1">The sequence shown here is derived from an EMBL/GenBank/DDBJ whole genome shotgun (WGS) entry which is preliminary data.</text>
</comment>
<keyword evidence="2" id="KW-1185">Reference proteome</keyword>